<dbReference type="Pfam" id="PF01943">
    <property type="entry name" value="Polysacc_synt"/>
    <property type="match status" value="1"/>
</dbReference>
<dbReference type="InterPro" id="IPR002797">
    <property type="entry name" value="Polysacc_synth"/>
</dbReference>
<evidence type="ECO:0000313" key="8">
    <source>
        <dbReference type="Proteomes" id="UP000620559"/>
    </source>
</evidence>
<evidence type="ECO:0000256" key="1">
    <source>
        <dbReference type="ARBA" id="ARBA00004651"/>
    </source>
</evidence>
<dbReference type="GO" id="GO:0005886">
    <property type="term" value="C:plasma membrane"/>
    <property type="evidence" value="ECO:0007669"/>
    <property type="project" value="UniProtKB-SubCell"/>
</dbReference>
<feature type="transmembrane region" description="Helical" evidence="6">
    <location>
        <begin position="448"/>
        <end position="467"/>
    </location>
</feature>
<dbReference type="InterPro" id="IPR050833">
    <property type="entry name" value="Poly_Biosynth_Transport"/>
</dbReference>
<keyword evidence="8" id="KW-1185">Reference proteome</keyword>
<feature type="transmembrane region" description="Helical" evidence="6">
    <location>
        <begin position="98"/>
        <end position="118"/>
    </location>
</feature>
<evidence type="ECO:0000256" key="6">
    <source>
        <dbReference type="SAM" id="Phobius"/>
    </source>
</evidence>
<feature type="transmembrane region" description="Helical" evidence="6">
    <location>
        <begin position="48"/>
        <end position="68"/>
    </location>
</feature>
<keyword evidence="4 6" id="KW-1133">Transmembrane helix</keyword>
<evidence type="ECO:0000256" key="3">
    <source>
        <dbReference type="ARBA" id="ARBA00022692"/>
    </source>
</evidence>
<keyword evidence="5 6" id="KW-0472">Membrane</keyword>
<feature type="transmembrane region" description="Helical" evidence="6">
    <location>
        <begin position="348"/>
        <end position="365"/>
    </location>
</feature>
<protein>
    <submittedName>
        <fullName evidence="7">Polysaccharide biosynthesis protein</fullName>
    </submittedName>
</protein>
<sequence>MSALIQKLKSLSQLKLNAIANYAGNFWSNLLSFLLVPVYLHYLGVEAYGLIGGFYAMISFVGLLDLGLSATIKREVALRNAIPEKVLTIPDLLRTTEIIYWCTGTVILLLMVFLAQPISTQWINAENIDLTTVKWAVIILGLTVAVRWPVTTYRGTLIALEKQVQLNILEVILKTFRELGAVIILVMISPTIIGLLLWQAFIAIVEVLLMMVFAWCYVPKTENRASFKLEILQEIWRFAVGVSWTTIVSMMLSQIDKILLSKFVSLEQFGYYMLASTLAQKISLIFQPFVVAISPQIITLAAQPDEQKLINLFHKSSLFISLTVIPVASTFIFFAPIILELWTQSPDVAAQASSILAILTFGAMLDSISNISSQIQLAIGKPQIAAIFNSFSVVLVIPAMLYVVPELHLLGAALIKTGLNILYYLVLSRITHCYILHQEYRRWLIQDTLIPILMCFTIFFIVSQVQALLIGKIFTIFCILIGMTVSYGILLLWYKYQLKVHSILASN</sequence>
<feature type="transmembrane region" description="Helical" evidence="6">
    <location>
        <begin position="409"/>
        <end position="427"/>
    </location>
</feature>
<name>A0A8J7F3S2_9CYAN</name>
<reference evidence="7" key="1">
    <citation type="submission" date="2020-10" db="EMBL/GenBank/DDBJ databases">
        <authorList>
            <person name="Castelo-Branco R."/>
            <person name="Eusebio N."/>
            <person name="Adriana R."/>
            <person name="Vieira A."/>
            <person name="Brugerolle De Fraissinette N."/>
            <person name="Rezende De Castro R."/>
            <person name="Schneider M.P."/>
            <person name="Vasconcelos V."/>
            <person name="Leao P.N."/>
        </authorList>
    </citation>
    <scope>NUCLEOTIDE SEQUENCE</scope>
    <source>
        <strain evidence="7">LEGE 06105</strain>
    </source>
</reference>
<dbReference type="RefSeq" id="WP_193922403.1">
    <property type="nucleotide sequence ID" value="NZ_JADEWL010000062.1"/>
</dbReference>
<feature type="transmembrane region" description="Helical" evidence="6">
    <location>
        <begin position="130"/>
        <end position="150"/>
    </location>
</feature>
<feature type="transmembrane region" description="Helical" evidence="6">
    <location>
        <begin position="386"/>
        <end position="403"/>
    </location>
</feature>
<gene>
    <name evidence="7" type="ORF">IQ247_17890</name>
</gene>
<comment type="subcellular location">
    <subcellularLocation>
        <location evidence="1">Cell membrane</location>
        <topology evidence="1">Multi-pass membrane protein</topology>
    </subcellularLocation>
</comment>
<feature type="transmembrane region" description="Helical" evidence="6">
    <location>
        <begin position="318"/>
        <end position="342"/>
    </location>
</feature>
<dbReference type="AlphaFoldDB" id="A0A8J7F3S2"/>
<evidence type="ECO:0000256" key="4">
    <source>
        <dbReference type="ARBA" id="ARBA00022989"/>
    </source>
</evidence>
<dbReference type="PANTHER" id="PTHR30250">
    <property type="entry name" value="PST FAMILY PREDICTED COLANIC ACID TRANSPORTER"/>
    <property type="match status" value="1"/>
</dbReference>
<comment type="caution">
    <text evidence="7">The sequence shown here is derived from an EMBL/GenBank/DDBJ whole genome shotgun (WGS) entry which is preliminary data.</text>
</comment>
<evidence type="ECO:0000256" key="2">
    <source>
        <dbReference type="ARBA" id="ARBA00022475"/>
    </source>
</evidence>
<feature type="transmembrane region" description="Helical" evidence="6">
    <location>
        <begin position="20"/>
        <end position="42"/>
    </location>
</feature>
<proteinExistence type="predicted"/>
<keyword evidence="3 6" id="KW-0812">Transmembrane</keyword>
<organism evidence="7 8">
    <name type="scientific">Plectonema cf. radiosum LEGE 06105</name>
    <dbReference type="NCBI Taxonomy" id="945769"/>
    <lineage>
        <taxon>Bacteria</taxon>
        <taxon>Bacillati</taxon>
        <taxon>Cyanobacteriota</taxon>
        <taxon>Cyanophyceae</taxon>
        <taxon>Oscillatoriophycideae</taxon>
        <taxon>Oscillatoriales</taxon>
        <taxon>Microcoleaceae</taxon>
        <taxon>Plectonema</taxon>
    </lineage>
</organism>
<evidence type="ECO:0000313" key="7">
    <source>
        <dbReference type="EMBL" id="MBE9214517.1"/>
    </source>
</evidence>
<feature type="transmembrane region" description="Helical" evidence="6">
    <location>
        <begin position="473"/>
        <end position="494"/>
    </location>
</feature>
<evidence type="ECO:0000256" key="5">
    <source>
        <dbReference type="ARBA" id="ARBA00023136"/>
    </source>
</evidence>
<keyword evidence="2" id="KW-1003">Cell membrane</keyword>
<dbReference type="Proteomes" id="UP000620559">
    <property type="component" value="Unassembled WGS sequence"/>
</dbReference>
<dbReference type="PANTHER" id="PTHR30250:SF26">
    <property type="entry name" value="PSMA PROTEIN"/>
    <property type="match status" value="1"/>
</dbReference>
<accession>A0A8J7F3S2</accession>
<dbReference type="EMBL" id="JADEWL010000062">
    <property type="protein sequence ID" value="MBE9214517.1"/>
    <property type="molecule type" value="Genomic_DNA"/>
</dbReference>
<feature type="transmembrane region" description="Helical" evidence="6">
    <location>
        <begin position="182"/>
        <end position="215"/>
    </location>
</feature>